<dbReference type="PANTHER" id="PTHR47514">
    <property type="entry name" value="TRANSKETOLASE N-TERMINAL SECTION-RELATED"/>
    <property type="match status" value="1"/>
</dbReference>
<comment type="cofactor">
    <cofactor evidence="1">
        <name>thiamine diphosphate</name>
        <dbReference type="ChEBI" id="CHEBI:58937"/>
    </cofactor>
</comment>
<gene>
    <name evidence="5" type="ORF">LCGC14_1012880</name>
</gene>
<organism evidence="5">
    <name type="scientific">marine sediment metagenome</name>
    <dbReference type="NCBI Taxonomy" id="412755"/>
    <lineage>
        <taxon>unclassified sequences</taxon>
        <taxon>metagenomes</taxon>
        <taxon>ecological metagenomes</taxon>
    </lineage>
</organism>
<dbReference type="EMBL" id="LAZR01003992">
    <property type="protein sequence ID" value="KKN12789.1"/>
    <property type="molecule type" value="Genomic_DNA"/>
</dbReference>
<dbReference type="InterPro" id="IPR029061">
    <property type="entry name" value="THDP-binding"/>
</dbReference>
<name>A0A0F9N489_9ZZZZ</name>
<protein>
    <recommendedName>
        <fullName evidence="4">Transketolase N-terminal domain-containing protein</fullName>
    </recommendedName>
</protein>
<evidence type="ECO:0000313" key="5">
    <source>
        <dbReference type="EMBL" id="KKN12789.1"/>
    </source>
</evidence>
<evidence type="ECO:0000259" key="4">
    <source>
        <dbReference type="Pfam" id="PF00456"/>
    </source>
</evidence>
<feature type="domain" description="Transketolase N-terminal" evidence="4">
    <location>
        <begin position="9"/>
        <end position="187"/>
    </location>
</feature>
<proteinExistence type="inferred from homology"/>
<dbReference type="InterPro" id="IPR005474">
    <property type="entry name" value="Transketolase_N"/>
</dbReference>
<keyword evidence="3" id="KW-0786">Thiamine pyrophosphate</keyword>
<dbReference type="AlphaFoldDB" id="A0A0F9N489"/>
<comment type="caution">
    <text evidence="5">The sequence shown here is derived from an EMBL/GenBank/DDBJ whole genome shotgun (WGS) entry which is preliminary data.</text>
</comment>
<sequence length="240" mass="26275">MKVNLVKKAKQLRKTVLEICIQAGTGHVTSCFSCVEILVELFYRDMKPEDVFILSKGQASPLLYAILADKGLIEEKELWKFAQKDGVLGVHLDHHIPGAVITAGSLGHGLGIATGIAKARKLDGKLGIVYCLMGDGECYEGSVWEAAMYAGNEKLDNLVAIVDRNGLMVSAEAEIEPICAKFFAFGWIHRIGFGQPVIRVIYNPKGKGIPFMENQVLWHGVAPQGKDAERARRELDGVVK</sequence>
<evidence type="ECO:0000256" key="1">
    <source>
        <dbReference type="ARBA" id="ARBA00001964"/>
    </source>
</evidence>
<dbReference type="Gene3D" id="3.40.50.970">
    <property type="match status" value="1"/>
</dbReference>
<dbReference type="Pfam" id="PF00456">
    <property type="entry name" value="Transketolase_N"/>
    <property type="match status" value="1"/>
</dbReference>
<evidence type="ECO:0000256" key="3">
    <source>
        <dbReference type="ARBA" id="ARBA00023052"/>
    </source>
</evidence>
<dbReference type="SUPFAM" id="SSF52518">
    <property type="entry name" value="Thiamin diphosphate-binding fold (THDP-binding)"/>
    <property type="match status" value="1"/>
</dbReference>
<dbReference type="PANTHER" id="PTHR47514:SF1">
    <property type="entry name" value="TRANSKETOLASE N-TERMINAL SECTION-RELATED"/>
    <property type="match status" value="1"/>
</dbReference>
<accession>A0A0F9N489</accession>
<comment type="similarity">
    <text evidence="2">Belongs to the transketolase family.</text>
</comment>
<reference evidence="5" key="1">
    <citation type="journal article" date="2015" name="Nature">
        <title>Complex archaea that bridge the gap between prokaryotes and eukaryotes.</title>
        <authorList>
            <person name="Spang A."/>
            <person name="Saw J.H."/>
            <person name="Jorgensen S.L."/>
            <person name="Zaremba-Niedzwiedzka K."/>
            <person name="Martijn J."/>
            <person name="Lind A.E."/>
            <person name="van Eijk R."/>
            <person name="Schleper C."/>
            <person name="Guy L."/>
            <person name="Ettema T.J."/>
        </authorList>
    </citation>
    <scope>NUCLEOTIDE SEQUENCE</scope>
</reference>
<evidence type="ECO:0000256" key="2">
    <source>
        <dbReference type="ARBA" id="ARBA00007131"/>
    </source>
</evidence>